<dbReference type="Gene3D" id="3.30.70.100">
    <property type="match status" value="1"/>
</dbReference>
<sequence length="271" mass="30219">MEGPVSSNLLAPPTKHTAILDRRNSSFNGFDALPFTGAKLEGAFEEFLDVDVDVVVVAAEGRVIRDAVLRKWEARGGEEEKWLMDVKETMKKKGWILVLAAPIKGETAEKLEGISGVMVWFCNGGFWLGDEWPSGVSCGLKVETKDPEWHRTLTKVLKRIRGVSYAIDVEQGMAYIRGRVDPNKLLKKLSKGGKHADICWVETGNMNPYMNNGYQYPLPAGGYPQPGPGYHPGYHPGYAMASYYPKRPPPYSGYGYGYDYDPRSCEFPTWA</sequence>
<dbReference type="OrthoDB" id="1110082at2759"/>
<dbReference type="PANTHER" id="PTHR45868:SF22">
    <property type="entry name" value="METAL ION-BINDING PROTEIN"/>
    <property type="match status" value="1"/>
</dbReference>
<dbReference type="AlphaFoldDB" id="A0A835TEU1"/>
<dbReference type="PANTHER" id="PTHR45868">
    <property type="entry name" value="HEAVY METAL-ASSOCIATED ISOPRENYLATED PLANT PROTEIN 33-RELATED"/>
    <property type="match status" value="1"/>
</dbReference>
<accession>A0A835TEU1</accession>
<dbReference type="Proteomes" id="UP000657918">
    <property type="component" value="Unassembled WGS sequence"/>
</dbReference>
<evidence type="ECO:0000313" key="2">
    <source>
        <dbReference type="EMBL" id="KAF9686625.1"/>
    </source>
</evidence>
<proteinExistence type="predicted"/>
<keyword evidence="3" id="KW-1185">Reference proteome</keyword>
<keyword evidence="1" id="KW-0479">Metal-binding</keyword>
<protein>
    <recommendedName>
        <fullName evidence="4">HMA domain-containing protein</fullName>
    </recommendedName>
</protein>
<evidence type="ECO:0000256" key="1">
    <source>
        <dbReference type="ARBA" id="ARBA00022723"/>
    </source>
</evidence>
<evidence type="ECO:0008006" key="4">
    <source>
        <dbReference type="Google" id="ProtNLM"/>
    </source>
</evidence>
<evidence type="ECO:0000313" key="3">
    <source>
        <dbReference type="Proteomes" id="UP000657918"/>
    </source>
</evidence>
<dbReference type="GO" id="GO:0046872">
    <property type="term" value="F:metal ion binding"/>
    <property type="evidence" value="ECO:0007669"/>
    <property type="project" value="UniProtKB-KW"/>
</dbReference>
<dbReference type="EMBL" id="JADGMS010000002">
    <property type="protein sequence ID" value="KAF9686625.1"/>
    <property type="molecule type" value="Genomic_DNA"/>
</dbReference>
<gene>
    <name evidence="2" type="ORF">SADUNF_Sadunf02G0008700</name>
</gene>
<name>A0A835TEU1_9ROSI</name>
<organism evidence="2 3">
    <name type="scientific">Salix dunnii</name>
    <dbReference type="NCBI Taxonomy" id="1413687"/>
    <lineage>
        <taxon>Eukaryota</taxon>
        <taxon>Viridiplantae</taxon>
        <taxon>Streptophyta</taxon>
        <taxon>Embryophyta</taxon>
        <taxon>Tracheophyta</taxon>
        <taxon>Spermatophyta</taxon>
        <taxon>Magnoliopsida</taxon>
        <taxon>eudicotyledons</taxon>
        <taxon>Gunneridae</taxon>
        <taxon>Pentapetalae</taxon>
        <taxon>rosids</taxon>
        <taxon>fabids</taxon>
        <taxon>Malpighiales</taxon>
        <taxon>Salicaceae</taxon>
        <taxon>Saliceae</taxon>
        <taxon>Salix</taxon>
    </lineage>
</organism>
<reference evidence="2 3" key="1">
    <citation type="submission" date="2020-10" db="EMBL/GenBank/DDBJ databases">
        <title>Plant Genome Project.</title>
        <authorList>
            <person name="Zhang R.-G."/>
        </authorList>
    </citation>
    <scope>NUCLEOTIDE SEQUENCE [LARGE SCALE GENOMIC DNA]</scope>
    <source>
        <strain evidence="2">FAFU-HL-1</strain>
        <tissue evidence="2">Leaf</tissue>
    </source>
</reference>
<comment type="caution">
    <text evidence="2">The sequence shown here is derived from an EMBL/GenBank/DDBJ whole genome shotgun (WGS) entry which is preliminary data.</text>
</comment>